<keyword evidence="2" id="KW-0812">Transmembrane</keyword>
<keyword evidence="2" id="KW-0472">Membrane</keyword>
<sequence length="170" mass="19785">MNIDAKRHKLLGILSKQANDLDLNKAEYNALGVSFERILYELNCNEDELQLITSDLYTSDEIGYHNAYEIVGLFAKEKGMTAFANKKYRERIYERRKEFIKFLVQTIIPILALIVAILSLSLKFENLKLQSDKELQELKDKLNKQENQLNQLELKTTAPIRIDSSKFKNQ</sequence>
<evidence type="ECO:0000313" key="3">
    <source>
        <dbReference type="EMBL" id="MDN3722749.1"/>
    </source>
</evidence>
<keyword evidence="2" id="KW-1133">Transmembrane helix</keyword>
<dbReference type="RefSeq" id="WP_290252838.1">
    <property type="nucleotide sequence ID" value="NZ_JAUGQQ010000001.1"/>
</dbReference>
<accession>A0ABT8DFT5</accession>
<comment type="caution">
    <text evidence="3">The sequence shown here is derived from an EMBL/GenBank/DDBJ whole genome shotgun (WGS) entry which is preliminary data.</text>
</comment>
<keyword evidence="1" id="KW-0175">Coiled coil</keyword>
<dbReference type="EMBL" id="JAUGQQ010000001">
    <property type="protein sequence ID" value="MDN3722749.1"/>
    <property type="molecule type" value="Genomic_DNA"/>
</dbReference>
<keyword evidence="4" id="KW-1185">Reference proteome</keyword>
<evidence type="ECO:0000256" key="2">
    <source>
        <dbReference type="SAM" id="Phobius"/>
    </source>
</evidence>
<feature type="transmembrane region" description="Helical" evidence="2">
    <location>
        <begin position="99"/>
        <end position="122"/>
    </location>
</feature>
<protein>
    <submittedName>
        <fullName evidence="3">Uncharacterized protein</fullName>
    </submittedName>
</protein>
<name>A0ABT8DFT5_9FLAO</name>
<evidence type="ECO:0000256" key="1">
    <source>
        <dbReference type="SAM" id="Coils"/>
    </source>
</evidence>
<dbReference type="Proteomes" id="UP001244787">
    <property type="component" value="Unassembled WGS sequence"/>
</dbReference>
<organism evidence="3 4">
    <name type="scientific">Aequorivita aurantiaca</name>
    <dbReference type="NCBI Taxonomy" id="3053356"/>
    <lineage>
        <taxon>Bacteria</taxon>
        <taxon>Pseudomonadati</taxon>
        <taxon>Bacteroidota</taxon>
        <taxon>Flavobacteriia</taxon>
        <taxon>Flavobacteriales</taxon>
        <taxon>Flavobacteriaceae</taxon>
        <taxon>Aequorivita</taxon>
    </lineage>
</organism>
<feature type="coiled-coil region" evidence="1">
    <location>
        <begin position="128"/>
        <end position="155"/>
    </location>
</feature>
<evidence type="ECO:0000313" key="4">
    <source>
        <dbReference type="Proteomes" id="UP001244787"/>
    </source>
</evidence>
<gene>
    <name evidence="3" type="ORF">QRD02_00015</name>
</gene>
<reference evidence="3 4" key="1">
    <citation type="submission" date="2023-06" db="EMBL/GenBank/DDBJ databases">
        <authorList>
            <person name="Ye Y.-Q."/>
            <person name="Du Z.-J."/>
        </authorList>
    </citation>
    <scope>NUCLEOTIDE SEQUENCE [LARGE SCALE GENOMIC DNA]</scope>
    <source>
        <strain evidence="3 4">SDUM287046</strain>
    </source>
</reference>
<proteinExistence type="predicted"/>